<accession>A0ABW2MR55</accession>
<comment type="caution">
    <text evidence="9">The sequence shown here is derived from an EMBL/GenBank/DDBJ whole genome shotgun (WGS) entry which is preliminary data.</text>
</comment>
<dbReference type="InterPro" id="IPR011006">
    <property type="entry name" value="CheY-like_superfamily"/>
</dbReference>
<evidence type="ECO:0000256" key="5">
    <source>
        <dbReference type="ARBA" id="ARBA00023163"/>
    </source>
</evidence>
<dbReference type="SUPFAM" id="SSF52172">
    <property type="entry name" value="CheY-like"/>
    <property type="match status" value="1"/>
</dbReference>
<dbReference type="Pfam" id="PF04397">
    <property type="entry name" value="LytTR"/>
    <property type="match status" value="1"/>
</dbReference>
<keyword evidence="3" id="KW-0805">Transcription regulation</keyword>
<evidence type="ECO:0000259" key="8">
    <source>
        <dbReference type="PROSITE" id="PS50930"/>
    </source>
</evidence>
<evidence type="ECO:0000256" key="1">
    <source>
        <dbReference type="ARBA" id="ARBA00022553"/>
    </source>
</evidence>
<organism evidence="9 10">
    <name type="scientific">Jejudonia soesokkakensis</name>
    <dbReference type="NCBI Taxonomy" id="1323432"/>
    <lineage>
        <taxon>Bacteria</taxon>
        <taxon>Pseudomonadati</taxon>
        <taxon>Bacteroidota</taxon>
        <taxon>Flavobacteriia</taxon>
        <taxon>Flavobacteriales</taxon>
        <taxon>Flavobacteriaceae</taxon>
        <taxon>Jejudonia</taxon>
    </lineage>
</organism>
<dbReference type="EMBL" id="JBHTBN010000001">
    <property type="protein sequence ID" value="MFC7356378.1"/>
    <property type="molecule type" value="Genomic_DNA"/>
</dbReference>
<dbReference type="SMART" id="SM00850">
    <property type="entry name" value="LytTR"/>
    <property type="match status" value="1"/>
</dbReference>
<evidence type="ECO:0000256" key="2">
    <source>
        <dbReference type="ARBA" id="ARBA00023012"/>
    </source>
</evidence>
<dbReference type="Proteomes" id="UP001596415">
    <property type="component" value="Unassembled WGS sequence"/>
</dbReference>
<dbReference type="CDD" id="cd17534">
    <property type="entry name" value="REC_DC-like"/>
    <property type="match status" value="1"/>
</dbReference>
<keyword evidence="1 6" id="KW-0597">Phosphoprotein</keyword>
<proteinExistence type="predicted"/>
<keyword evidence="2" id="KW-0902">Two-component regulatory system</keyword>
<evidence type="ECO:0000256" key="6">
    <source>
        <dbReference type="PROSITE-ProRule" id="PRU00169"/>
    </source>
</evidence>
<dbReference type="Pfam" id="PF00072">
    <property type="entry name" value="Response_reg"/>
    <property type="match status" value="1"/>
</dbReference>
<evidence type="ECO:0000313" key="9">
    <source>
        <dbReference type="EMBL" id="MFC7356378.1"/>
    </source>
</evidence>
<dbReference type="PROSITE" id="PS50930">
    <property type="entry name" value="HTH_LYTTR"/>
    <property type="match status" value="1"/>
</dbReference>
<dbReference type="InterPro" id="IPR039420">
    <property type="entry name" value="WalR-like"/>
</dbReference>
<reference evidence="10" key="1">
    <citation type="journal article" date="2019" name="Int. J. Syst. Evol. Microbiol.">
        <title>The Global Catalogue of Microorganisms (GCM) 10K type strain sequencing project: providing services to taxonomists for standard genome sequencing and annotation.</title>
        <authorList>
            <consortium name="The Broad Institute Genomics Platform"/>
            <consortium name="The Broad Institute Genome Sequencing Center for Infectious Disease"/>
            <person name="Wu L."/>
            <person name="Ma J."/>
        </authorList>
    </citation>
    <scope>NUCLEOTIDE SEQUENCE [LARGE SCALE GENOMIC DNA]</scope>
    <source>
        <strain evidence="10">CGMCC 1.16306</strain>
    </source>
</reference>
<sequence>MSQKVYIVEDMAISRAALIEMLQDSGHEVSGSAAHADKAWIDIKEKKIDVVLLDIHLAGAYDGIWLAHKIRAERNLPIIFLTAYGDDETLKELAKTKPNGYLMKPYNAPTLLTTIGIAIRSFKQFEVSEKMKKIDEPAYFVKHQGKQIKIQLSKIMYFRSEGNYVDIYVKSKAYSVRSKLTDILSELASEDFIQVHRRFAVNKNYITQYSPTSLVVGKMDIPLSKTYRKKVLTLLT</sequence>
<dbReference type="Gene3D" id="2.40.50.1020">
    <property type="entry name" value="LytTr DNA-binding domain"/>
    <property type="match status" value="1"/>
</dbReference>
<dbReference type="PANTHER" id="PTHR48111">
    <property type="entry name" value="REGULATOR OF RPOS"/>
    <property type="match status" value="1"/>
</dbReference>
<dbReference type="PANTHER" id="PTHR48111:SF1">
    <property type="entry name" value="TWO-COMPONENT RESPONSE REGULATOR ORR33"/>
    <property type="match status" value="1"/>
</dbReference>
<gene>
    <name evidence="9" type="ORF">ACFQO1_01655</name>
</gene>
<keyword evidence="10" id="KW-1185">Reference proteome</keyword>
<keyword evidence="4" id="KW-0238">DNA-binding</keyword>
<dbReference type="PROSITE" id="PS50110">
    <property type="entry name" value="RESPONSE_REGULATORY"/>
    <property type="match status" value="1"/>
</dbReference>
<dbReference type="InterPro" id="IPR007492">
    <property type="entry name" value="LytTR_DNA-bd_dom"/>
</dbReference>
<evidence type="ECO:0000256" key="4">
    <source>
        <dbReference type="ARBA" id="ARBA00023125"/>
    </source>
</evidence>
<evidence type="ECO:0000313" key="10">
    <source>
        <dbReference type="Proteomes" id="UP001596415"/>
    </source>
</evidence>
<dbReference type="Gene3D" id="3.40.50.2300">
    <property type="match status" value="1"/>
</dbReference>
<feature type="modified residue" description="4-aspartylphosphate" evidence="6">
    <location>
        <position position="54"/>
    </location>
</feature>
<evidence type="ECO:0000256" key="3">
    <source>
        <dbReference type="ARBA" id="ARBA00023015"/>
    </source>
</evidence>
<keyword evidence="5" id="KW-0804">Transcription</keyword>
<name>A0ABW2MR55_9FLAO</name>
<feature type="domain" description="Response regulatory" evidence="7">
    <location>
        <begin position="4"/>
        <end position="119"/>
    </location>
</feature>
<dbReference type="RefSeq" id="WP_380216057.1">
    <property type="nucleotide sequence ID" value="NZ_JBHTBN010000001.1"/>
</dbReference>
<feature type="domain" description="HTH LytTR-type" evidence="8">
    <location>
        <begin position="141"/>
        <end position="236"/>
    </location>
</feature>
<evidence type="ECO:0000259" key="7">
    <source>
        <dbReference type="PROSITE" id="PS50110"/>
    </source>
</evidence>
<dbReference type="SMART" id="SM00448">
    <property type="entry name" value="REC"/>
    <property type="match status" value="1"/>
</dbReference>
<dbReference type="InterPro" id="IPR001789">
    <property type="entry name" value="Sig_transdc_resp-reg_receiver"/>
</dbReference>
<protein>
    <submittedName>
        <fullName evidence="9">LytR/AlgR family response regulator transcription factor</fullName>
    </submittedName>
</protein>